<keyword evidence="5" id="KW-0029">Amino-acid transport</keyword>
<evidence type="ECO:0000256" key="8">
    <source>
        <dbReference type="RuleBase" id="RU369116"/>
    </source>
</evidence>
<feature type="domain" description="ABC transporter" evidence="9">
    <location>
        <begin position="9"/>
        <end position="269"/>
    </location>
</feature>
<evidence type="ECO:0000313" key="11">
    <source>
        <dbReference type="EMBL" id="KAB2338490.1"/>
    </source>
</evidence>
<dbReference type="GO" id="GO:0005524">
    <property type="term" value="F:ATP binding"/>
    <property type="evidence" value="ECO:0007669"/>
    <property type="project" value="UniProtKB-UniRule"/>
</dbReference>
<dbReference type="NCBIfam" id="TIGR01186">
    <property type="entry name" value="proV"/>
    <property type="match status" value="1"/>
</dbReference>
<dbReference type="AlphaFoldDB" id="A0A6L3VA45"/>
<dbReference type="Gene3D" id="3.40.50.300">
    <property type="entry name" value="P-loop containing nucleotide triphosphate hydrolases"/>
    <property type="match status" value="1"/>
</dbReference>
<evidence type="ECO:0000256" key="1">
    <source>
        <dbReference type="ARBA" id="ARBA00005417"/>
    </source>
</evidence>
<comment type="subunit">
    <text evidence="8">The complex is probably composed of two ATP-binding proteins, two transmembrane proteins and a solute-binding protein.</text>
</comment>
<dbReference type="EMBL" id="WBOS01000001">
    <property type="protein sequence ID" value="KAB2338490.1"/>
    <property type="molecule type" value="Genomic_DNA"/>
</dbReference>
<dbReference type="CDD" id="cd03294">
    <property type="entry name" value="ABC_Pro_Gly_Betaine"/>
    <property type="match status" value="1"/>
</dbReference>
<dbReference type="PROSITE" id="PS50893">
    <property type="entry name" value="ABC_TRANSPORTER_2"/>
    <property type="match status" value="1"/>
</dbReference>
<dbReference type="SUPFAM" id="SSF54631">
    <property type="entry name" value="CBS-domain pair"/>
    <property type="match status" value="1"/>
</dbReference>
<dbReference type="GO" id="GO:0005886">
    <property type="term" value="C:plasma membrane"/>
    <property type="evidence" value="ECO:0007669"/>
    <property type="project" value="UniProtKB-SubCell"/>
</dbReference>
<accession>A0A6L3VA45</accession>
<evidence type="ECO:0000256" key="2">
    <source>
        <dbReference type="ARBA" id="ARBA00022448"/>
    </source>
</evidence>
<keyword evidence="8" id="KW-0997">Cell inner membrane</keyword>
<comment type="subcellular location">
    <subcellularLocation>
        <location evidence="8">Cell inner membrane</location>
        <topology evidence="8">Peripheral membrane protein</topology>
    </subcellularLocation>
</comment>
<dbReference type="InterPro" id="IPR017871">
    <property type="entry name" value="ABC_transporter-like_CS"/>
</dbReference>
<protein>
    <recommendedName>
        <fullName evidence="8">Quaternary amine transport ATP-binding protein</fullName>
        <ecNumber evidence="8">7.6.2.9</ecNumber>
    </recommendedName>
</protein>
<dbReference type="InterPro" id="IPR000644">
    <property type="entry name" value="CBS_dom"/>
</dbReference>
<keyword evidence="12" id="KW-1185">Reference proteome</keyword>
<dbReference type="NCBIfam" id="NF007480">
    <property type="entry name" value="PRK10070.1"/>
    <property type="match status" value="1"/>
</dbReference>
<dbReference type="InterPro" id="IPR003439">
    <property type="entry name" value="ABC_transporter-like_ATP-bd"/>
</dbReference>
<dbReference type="SMART" id="SM00116">
    <property type="entry name" value="CBS"/>
    <property type="match status" value="2"/>
</dbReference>
<dbReference type="OrthoDB" id="9802264at2"/>
<dbReference type="GO" id="GO:0015418">
    <property type="term" value="F:ABC-type quaternary ammonium compound transporting activity"/>
    <property type="evidence" value="ECO:0007669"/>
    <property type="project" value="UniProtKB-EC"/>
</dbReference>
<sequence>MLNDENAKLSVKNVTKIFGRNTKKALQLLQEGNSKSEILKKTGSTIGVNQASFNVCAGEIFVIMGLSGSGKSTLVRTLNRLIDPSEGEVLIDGKDITKMKKDELREVRRKKISMVFQKFALLPHRTVLENTEYGLEIQGVNKEERKQKALNALKLVDLEGYENQFPDQLSGGMQQRVGLARALANNPDILLMDEAFSALDPLIRKDMQDELLELQTKMEKTIVFITHDLDEALRIGDRIALMKDGEIVQIGTPEEILMNPSNKYVERFVEDVDLSKVLTASHVMKRAETVQIDKGPRVALQMMRELGISSIYAVDKKKSLLGVIHAADAKMAADRGLSLENILDSKVQKVNGDTFLSNLFDKVSTATIPVAVVDENDRLLGILVRGAVIGALAGNNDVINDFEAAKKEAAVGKTDKGMVIKWKA</sequence>
<dbReference type="GO" id="GO:0031460">
    <property type="term" value="P:glycine betaine transport"/>
    <property type="evidence" value="ECO:0007669"/>
    <property type="project" value="InterPro"/>
</dbReference>
<dbReference type="InterPro" id="IPR027417">
    <property type="entry name" value="P-loop_NTPase"/>
</dbReference>
<evidence type="ECO:0000256" key="4">
    <source>
        <dbReference type="ARBA" id="ARBA00022840"/>
    </source>
</evidence>
<comment type="similarity">
    <text evidence="1 8">Belongs to the ABC transporter superfamily.</text>
</comment>
<dbReference type="InterPro" id="IPR003593">
    <property type="entry name" value="AAA+_ATPase"/>
</dbReference>
<dbReference type="GO" id="GO:0006865">
    <property type="term" value="P:amino acid transport"/>
    <property type="evidence" value="ECO:0007669"/>
    <property type="project" value="UniProtKB-UniRule"/>
</dbReference>
<dbReference type="FunFam" id="3.40.50.300:FF:000201">
    <property type="entry name" value="Glycine betaine/L-proline ABC transporter ATP-binding protein"/>
    <property type="match status" value="1"/>
</dbReference>
<evidence type="ECO:0000259" key="9">
    <source>
        <dbReference type="PROSITE" id="PS50893"/>
    </source>
</evidence>
<evidence type="ECO:0000259" key="10">
    <source>
        <dbReference type="PROSITE" id="PS51371"/>
    </source>
</evidence>
<keyword evidence="3 8" id="KW-0547">Nucleotide-binding</keyword>
<comment type="catalytic activity">
    <reaction evidence="8">
        <text>a quaternary ammonium(out) + ATP + H2O = a quaternary ammonium(in) + ADP + phosphate + H(+)</text>
        <dbReference type="Rhea" id="RHEA:11036"/>
        <dbReference type="ChEBI" id="CHEBI:15377"/>
        <dbReference type="ChEBI" id="CHEBI:15378"/>
        <dbReference type="ChEBI" id="CHEBI:30616"/>
        <dbReference type="ChEBI" id="CHEBI:35267"/>
        <dbReference type="ChEBI" id="CHEBI:43474"/>
        <dbReference type="ChEBI" id="CHEBI:456216"/>
    </reaction>
</comment>
<comment type="caution">
    <text evidence="11">The sequence shown here is derived from an EMBL/GenBank/DDBJ whole genome shotgun (WGS) entry which is preliminary data.</text>
</comment>
<organism evidence="11 12">
    <name type="scientific">Cytobacillus depressus</name>
    <dbReference type="NCBI Taxonomy" id="1602942"/>
    <lineage>
        <taxon>Bacteria</taxon>
        <taxon>Bacillati</taxon>
        <taxon>Bacillota</taxon>
        <taxon>Bacilli</taxon>
        <taxon>Bacillales</taxon>
        <taxon>Bacillaceae</taxon>
        <taxon>Cytobacillus</taxon>
    </lineage>
</organism>
<dbReference type="InterPro" id="IPR005892">
    <property type="entry name" value="Gly-betaine_transp_ATP-bd"/>
</dbReference>
<keyword evidence="2 8" id="KW-0813">Transport</keyword>
<keyword evidence="8" id="KW-1003">Cell membrane</keyword>
<dbReference type="GO" id="GO:0016887">
    <property type="term" value="F:ATP hydrolysis activity"/>
    <property type="evidence" value="ECO:0007669"/>
    <property type="project" value="UniProtKB-UniRule"/>
</dbReference>
<keyword evidence="6 7" id="KW-0129">CBS domain</keyword>
<evidence type="ECO:0000256" key="7">
    <source>
        <dbReference type="PROSITE-ProRule" id="PRU00703"/>
    </source>
</evidence>
<dbReference type="PANTHER" id="PTHR43869:SF1">
    <property type="entry name" value="GLYCINE BETAINE_PROLINE BETAINE TRANSPORT SYSTEM ATP-BINDING PROTEIN PROV"/>
    <property type="match status" value="1"/>
</dbReference>
<dbReference type="RefSeq" id="WP_151533229.1">
    <property type="nucleotide sequence ID" value="NZ_WBOS01000001.1"/>
</dbReference>
<proteinExistence type="inferred from homology"/>
<evidence type="ECO:0000256" key="3">
    <source>
        <dbReference type="ARBA" id="ARBA00022741"/>
    </source>
</evidence>
<dbReference type="PROSITE" id="PS00211">
    <property type="entry name" value="ABC_TRANSPORTER_1"/>
    <property type="match status" value="1"/>
</dbReference>
<dbReference type="Pfam" id="PF00571">
    <property type="entry name" value="CBS"/>
    <property type="match status" value="2"/>
</dbReference>
<dbReference type="InterPro" id="IPR051921">
    <property type="entry name" value="ABC_osmolyte_uptake_ATP-bind"/>
</dbReference>
<name>A0A6L3VA45_9BACI</name>
<reference evidence="11 12" key="1">
    <citation type="journal article" date="2016" name="Antonie Van Leeuwenhoek">
        <title>Bacillus depressus sp. nov., isolated from soil of a sunflower field.</title>
        <authorList>
            <person name="Wei X."/>
            <person name="Xin D."/>
            <person name="Xin Y."/>
            <person name="Zhang H."/>
            <person name="Wang T."/>
            <person name="Zhang J."/>
        </authorList>
    </citation>
    <scope>NUCLEOTIDE SEQUENCE [LARGE SCALE GENOMIC DNA]</scope>
    <source>
        <strain evidence="11 12">BZ1</strain>
    </source>
</reference>
<dbReference type="EC" id="7.6.2.9" evidence="8"/>
<dbReference type="GO" id="GO:0006970">
    <property type="term" value="P:response to osmotic stress"/>
    <property type="evidence" value="ECO:0007669"/>
    <property type="project" value="UniProtKB-ARBA"/>
</dbReference>
<keyword evidence="8" id="KW-0472">Membrane</keyword>
<dbReference type="PROSITE" id="PS51371">
    <property type="entry name" value="CBS"/>
    <property type="match status" value="1"/>
</dbReference>
<dbReference type="SMART" id="SM00382">
    <property type="entry name" value="AAA"/>
    <property type="match status" value="1"/>
</dbReference>
<dbReference type="InterPro" id="IPR046342">
    <property type="entry name" value="CBS_dom_sf"/>
</dbReference>
<evidence type="ECO:0000256" key="5">
    <source>
        <dbReference type="ARBA" id="ARBA00022970"/>
    </source>
</evidence>
<keyword evidence="4 8" id="KW-0067">ATP-binding</keyword>
<dbReference type="Pfam" id="PF00005">
    <property type="entry name" value="ABC_tran"/>
    <property type="match status" value="1"/>
</dbReference>
<feature type="domain" description="CBS" evidence="10">
    <location>
        <begin position="283"/>
        <end position="339"/>
    </location>
</feature>
<dbReference type="Gene3D" id="3.10.580.10">
    <property type="entry name" value="CBS-domain"/>
    <property type="match status" value="1"/>
</dbReference>
<gene>
    <name evidence="11" type="primary">proV</name>
    <name evidence="11" type="ORF">F7731_02710</name>
</gene>
<dbReference type="PANTHER" id="PTHR43869">
    <property type="entry name" value="GLYCINE BETAINE/PROLINE BETAINE TRANSPORT SYSTEM ATP-BINDING PROTEIN PROV"/>
    <property type="match status" value="1"/>
</dbReference>
<dbReference type="SUPFAM" id="SSF52540">
    <property type="entry name" value="P-loop containing nucleoside triphosphate hydrolases"/>
    <property type="match status" value="1"/>
</dbReference>
<evidence type="ECO:0000313" key="12">
    <source>
        <dbReference type="Proteomes" id="UP000481030"/>
    </source>
</evidence>
<dbReference type="Proteomes" id="UP000481030">
    <property type="component" value="Unassembled WGS sequence"/>
</dbReference>
<evidence type="ECO:0000256" key="6">
    <source>
        <dbReference type="ARBA" id="ARBA00023122"/>
    </source>
</evidence>